<accession>A0AAN7QT49</accession>
<feature type="domain" description="DUF7046" evidence="2">
    <location>
        <begin position="428"/>
        <end position="507"/>
    </location>
</feature>
<evidence type="ECO:0000313" key="5">
    <source>
        <dbReference type="Proteomes" id="UP001346149"/>
    </source>
</evidence>
<gene>
    <name evidence="4" type="ORF">SAY86_006197</name>
</gene>
<dbReference type="PANTHER" id="PTHR31149">
    <property type="entry name" value="EXPRESSED PROTEIN"/>
    <property type="match status" value="1"/>
</dbReference>
<organism evidence="4 5">
    <name type="scientific">Trapa natans</name>
    <name type="common">Water chestnut</name>
    <dbReference type="NCBI Taxonomy" id="22666"/>
    <lineage>
        <taxon>Eukaryota</taxon>
        <taxon>Viridiplantae</taxon>
        <taxon>Streptophyta</taxon>
        <taxon>Embryophyta</taxon>
        <taxon>Tracheophyta</taxon>
        <taxon>Spermatophyta</taxon>
        <taxon>Magnoliopsida</taxon>
        <taxon>eudicotyledons</taxon>
        <taxon>Gunneridae</taxon>
        <taxon>Pentapetalae</taxon>
        <taxon>rosids</taxon>
        <taxon>malvids</taxon>
        <taxon>Myrtales</taxon>
        <taxon>Lythraceae</taxon>
        <taxon>Trapa</taxon>
    </lineage>
</organism>
<dbReference type="AlphaFoldDB" id="A0AAN7QT49"/>
<dbReference type="GO" id="GO:0005886">
    <property type="term" value="C:plasma membrane"/>
    <property type="evidence" value="ECO:0007669"/>
    <property type="project" value="TreeGrafter"/>
</dbReference>
<protein>
    <submittedName>
        <fullName evidence="4">Uncharacterized protein</fullName>
    </submittedName>
</protein>
<sequence>MSAWTSSSHEINKTDTLGSQKCNTLNSGMKLEKRSSQKTFTGKDNSGNLQDQEVMELYSRTRAQEIEIQNLREKIAAACLKELKMLNEKYTLEKKFADLRLAIDEKQNEATTYALSELTRRKGDLEQSLKLSHELKAAEDDRSFFTSSMLGLLAQYNFLPPGTSAGVVSAYVKRLHDQLRWRIDTAQEKLQVTSAVENYSDGPSNVKEKYNSRMQQDGISHQNQYKDGFDMKVGDSFWNNMYYNQQIDKRSSVINGDEMHQQLSGENPTEFAFDVHRPIDEPKDNLSPPSDMHDDVASVASQEGPGIMGFQIIGEATPGNQLLGCGYPVRGTALCMFQWVRHFQDGRSQYIEGATNPEYVVTADDVDTLIAVECIPMDNQGHQGDIVRLFANDRRKITCDPEMQIEINNYISQGHATFRVQLLVDSSETWEPASLSLKLSSYEIKLISTGDSVVSEKFSKEFLIKVPCGFSTQFVLICSDGSSHPISTYDVRMRDTLVVTMRTFQSKVPNPMDNFYFFFNPVTLH</sequence>
<dbReference type="PANTHER" id="PTHR31149:SF7">
    <property type="entry name" value="EXPRESSED PROTEIN"/>
    <property type="match status" value="1"/>
</dbReference>
<dbReference type="Gene3D" id="2.60.40.2700">
    <property type="match status" value="1"/>
</dbReference>
<proteinExistence type="predicted"/>
<dbReference type="Pfam" id="PF23197">
    <property type="entry name" value="IG_AIR9"/>
    <property type="match status" value="1"/>
</dbReference>
<reference evidence="4 5" key="1">
    <citation type="journal article" date="2023" name="Hortic Res">
        <title>Pangenome of water caltrop reveals structural variations and asymmetric subgenome divergence after allopolyploidization.</title>
        <authorList>
            <person name="Zhang X."/>
            <person name="Chen Y."/>
            <person name="Wang L."/>
            <person name="Yuan Y."/>
            <person name="Fang M."/>
            <person name="Shi L."/>
            <person name="Lu R."/>
            <person name="Comes H.P."/>
            <person name="Ma Y."/>
            <person name="Chen Y."/>
            <person name="Huang G."/>
            <person name="Zhou Y."/>
            <person name="Zheng Z."/>
            <person name="Qiu Y."/>
        </authorList>
    </citation>
    <scope>NUCLEOTIDE SEQUENCE [LARGE SCALE GENOMIC DNA]</scope>
    <source>
        <strain evidence="4">F231</strain>
    </source>
</reference>
<name>A0AAN7QT49_TRANT</name>
<evidence type="ECO:0000259" key="3">
    <source>
        <dbReference type="Pfam" id="PF23197"/>
    </source>
</evidence>
<comment type="caution">
    <text evidence="4">The sequence shown here is derived from an EMBL/GenBank/DDBJ whole genome shotgun (WGS) entry which is preliminary data.</text>
</comment>
<keyword evidence="5" id="KW-1185">Reference proteome</keyword>
<dbReference type="Pfam" id="PF23080">
    <property type="entry name" value="DUF7046"/>
    <property type="match status" value="1"/>
</dbReference>
<evidence type="ECO:0000259" key="2">
    <source>
        <dbReference type="Pfam" id="PF23080"/>
    </source>
</evidence>
<dbReference type="EMBL" id="JAXQNO010000017">
    <property type="protein sequence ID" value="KAK4778669.1"/>
    <property type="molecule type" value="Genomic_DNA"/>
</dbReference>
<dbReference type="InterPro" id="IPR055474">
    <property type="entry name" value="DUF7046"/>
</dbReference>
<dbReference type="InterPro" id="IPR056284">
    <property type="entry name" value="AIR9-like_A9"/>
</dbReference>
<feature type="region of interest" description="Disordered" evidence="1">
    <location>
        <begin position="1"/>
        <end position="21"/>
    </location>
</feature>
<evidence type="ECO:0000313" key="4">
    <source>
        <dbReference type="EMBL" id="KAK4778669.1"/>
    </source>
</evidence>
<dbReference type="Proteomes" id="UP001346149">
    <property type="component" value="Unassembled WGS sequence"/>
</dbReference>
<feature type="domain" description="AIR9-like A9" evidence="3">
    <location>
        <begin position="311"/>
        <end position="387"/>
    </location>
</feature>
<dbReference type="FunFam" id="2.60.40.2700:FF:000001">
    <property type="entry name" value="Transmembrane protein"/>
    <property type="match status" value="1"/>
</dbReference>
<evidence type="ECO:0000256" key="1">
    <source>
        <dbReference type="SAM" id="MobiDB-lite"/>
    </source>
</evidence>